<protein>
    <submittedName>
        <fullName evidence="1">Uncharacterized protein</fullName>
    </submittedName>
</protein>
<evidence type="ECO:0000313" key="1">
    <source>
        <dbReference type="EMBL" id="DAE26734.1"/>
    </source>
</evidence>
<proteinExistence type="predicted"/>
<reference evidence="1" key="1">
    <citation type="journal article" date="2021" name="Proc. Natl. Acad. Sci. U.S.A.">
        <title>A Catalog of Tens of Thousands of Viruses from Human Metagenomes Reveals Hidden Associations with Chronic Diseases.</title>
        <authorList>
            <person name="Tisza M.J."/>
            <person name="Buck C.B."/>
        </authorList>
    </citation>
    <scope>NUCLEOTIDE SEQUENCE</scope>
    <source>
        <strain evidence="1">CtBoB21</strain>
    </source>
</reference>
<sequence length="116" mass="13368">MKPIIVIEIPNVMCIDREIVEPYGYYLFYGDGNIEAQWKKLEELRETGGVIIVQPSYNSAIRELLDSCIGDDGFIKDCGLHTVHTKEHGNFCIVLFHNQQVLMGDRAFRMMMNNKE</sequence>
<dbReference type="EMBL" id="BK015822">
    <property type="protein sequence ID" value="DAE26734.1"/>
    <property type="molecule type" value="Genomic_DNA"/>
</dbReference>
<organism evidence="1">
    <name type="scientific">Myoviridae sp. ctBoB21</name>
    <dbReference type="NCBI Taxonomy" id="2827287"/>
    <lineage>
        <taxon>Viruses</taxon>
        <taxon>Duplodnaviria</taxon>
        <taxon>Heunggongvirae</taxon>
        <taxon>Uroviricota</taxon>
        <taxon>Caudoviricetes</taxon>
    </lineage>
</organism>
<accession>A0A8S5R5M4</accession>
<name>A0A8S5R5M4_9CAUD</name>